<feature type="repeat" description="PPR" evidence="1">
    <location>
        <begin position="138"/>
        <end position="172"/>
    </location>
</feature>
<dbReference type="GO" id="GO:0003730">
    <property type="term" value="F:mRNA 3'-UTR binding"/>
    <property type="evidence" value="ECO:0007669"/>
    <property type="project" value="TreeGrafter"/>
</dbReference>
<feature type="domain" description="Rad21/Rec8-like protein N-terminal" evidence="3">
    <location>
        <begin position="1255"/>
        <end position="1350"/>
    </location>
</feature>
<dbReference type="Pfam" id="PF04825">
    <property type="entry name" value="Rad21_Rec8_N"/>
    <property type="match status" value="1"/>
</dbReference>
<feature type="repeat" description="PPR" evidence="1">
    <location>
        <begin position="173"/>
        <end position="207"/>
    </location>
</feature>
<dbReference type="Gene3D" id="1.25.40.10">
    <property type="entry name" value="Tetratricopeptide repeat domain"/>
    <property type="match status" value="2"/>
</dbReference>
<dbReference type="PANTHER" id="PTHR46669">
    <property type="entry name" value="LEUCINE-RICH PPR MOTIF-CONTAINING PROTEIN, MITOCHONDRIAL"/>
    <property type="match status" value="1"/>
</dbReference>
<comment type="caution">
    <text evidence="4">The sequence shown here is derived from an EMBL/GenBank/DDBJ whole genome shotgun (WGS) entry which is preliminary data.</text>
</comment>
<dbReference type="InterPro" id="IPR006910">
    <property type="entry name" value="Rad21_Rec8_N"/>
</dbReference>
<evidence type="ECO:0000259" key="3">
    <source>
        <dbReference type="Pfam" id="PF04825"/>
    </source>
</evidence>
<reference evidence="4 5" key="1">
    <citation type="submission" date="2020-04" db="EMBL/GenBank/DDBJ databases">
        <authorList>
            <person name="Wallbank WR R."/>
            <person name="Pardo Diaz C."/>
            <person name="Kozak K."/>
            <person name="Martin S."/>
            <person name="Jiggins C."/>
            <person name="Moest M."/>
            <person name="Warren A I."/>
            <person name="Byers J.R.P. K."/>
            <person name="Montejo-Kovacevich G."/>
            <person name="Yen C E."/>
        </authorList>
    </citation>
    <scope>NUCLEOTIDE SEQUENCE [LARGE SCALE GENOMIC DNA]</scope>
</reference>
<dbReference type="PROSITE" id="PS51375">
    <property type="entry name" value="PPR"/>
    <property type="match status" value="2"/>
</dbReference>
<name>A0A8S1ASJ0_ARCPL</name>
<dbReference type="InterPro" id="IPR033490">
    <property type="entry name" value="LRP130"/>
</dbReference>
<dbReference type="EMBL" id="CADEBD010000337">
    <property type="protein sequence ID" value="CAB3248060.1"/>
    <property type="molecule type" value="Genomic_DNA"/>
</dbReference>
<organism evidence="4 5">
    <name type="scientific">Arctia plantaginis</name>
    <name type="common">Wood tiger moth</name>
    <name type="synonym">Phalaena plantaginis</name>
    <dbReference type="NCBI Taxonomy" id="874455"/>
    <lineage>
        <taxon>Eukaryota</taxon>
        <taxon>Metazoa</taxon>
        <taxon>Ecdysozoa</taxon>
        <taxon>Arthropoda</taxon>
        <taxon>Hexapoda</taxon>
        <taxon>Insecta</taxon>
        <taxon>Pterygota</taxon>
        <taxon>Neoptera</taxon>
        <taxon>Endopterygota</taxon>
        <taxon>Lepidoptera</taxon>
        <taxon>Glossata</taxon>
        <taxon>Ditrysia</taxon>
        <taxon>Noctuoidea</taxon>
        <taxon>Erebidae</taxon>
        <taxon>Arctiinae</taxon>
        <taxon>Arctia</taxon>
    </lineage>
</organism>
<evidence type="ECO:0000313" key="5">
    <source>
        <dbReference type="Proteomes" id="UP000494256"/>
    </source>
</evidence>
<dbReference type="Proteomes" id="UP000494256">
    <property type="component" value="Unassembled WGS sequence"/>
</dbReference>
<dbReference type="OrthoDB" id="288590at2759"/>
<dbReference type="GO" id="GO:0005634">
    <property type="term" value="C:nucleus"/>
    <property type="evidence" value="ECO:0007669"/>
    <property type="project" value="TreeGrafter"/>
</dbReference>
<feature type="region of interest" description="Disordered" evidence="2">
    <location>
        <begin position="1831"/>
        <end position="1867"/>
    </location>
</feature>
<dbReference type="GO" id="GO:0005739">
    <property type="term" value="C:mitochondrion"/>
    <property type="evidence" value="ECO:0007669"/>
    <property type="project" value="TreeGrafter"/>
</dbReference>
<evidence type="ECO:0000256" key="1">
    <source>
        <dbReference type="PROSITE-ProRule" id="PRU00708"/>
    </source>
</evidence>
<evidence type="ECO:0000313" key="4">
    <source>
        <dbReference type="EMBL" id="CAB3248060.1"/>
    </source>
</evidence>
<sequence>MSSLLRSTKFVRYFTGAARTLILNSAKTAEGNLLINSKALSAANNVLLRDYATSKKPESLEPLLQKLDLEVRRFGRITKKDIDEVFDEIRSKNDITSSQSLLVIRCCGELVPEELPEQRTLLVQKIWGVLTERGIPMDISHYNALLRVYIENEHPFSPAMFLEELEKKGLQPNRVTYQRLMWRYCQEGDVEGATRVLEKMRELNMPVSEPVLNALVMGHAFHGDTEGAKAVLETMAGAGLEPTNRTYTLLACGYAKEGDIDGIEKTIKMAKDKEDVLTDKDIMDIVEHLAVSGHGDKVDQLFPHLQKSAGYNQDACNLILRLLNKGQDKTAKMVMKTMPKSPNTEDTIFKGAFFVKQLLRLNKPVEDVIKTCRELQSEGLIPNAIYIATEAALANGQSELAQKLFSELKKEGVEIRQHYYWPLLVQKGKENDEEGMLQMLRDMASNNMPPTGEALRDYVIPFLIKNDTPQNVILKLQIANVPIIYSARNVMVELLEVGNIRKAAEIALQYRPWGNYALVARSLITALSKTKDIDSFVSILHVISSKGRSSQLEEDSVNDDSLSEDNNVIAEVSRIVKTAIKNLNKPDSCEKLLQGIYDKGLRINTEAAEMLEQYLGESMTTNLSQLLFKLTSSELDVAPIEGPRRVDVGELTTAQMEAQYASLKNKGNTNLTRLQKQLLLAYIKENNLKKLNTHIEELKASNFEITTPTLAQLFEFYCENDEIQKAEECKTEIEKRSPNFLLNKYKLVLMAYALVRANRIDEAIEYLKKHKQTDVADASGFMVNSKCWQMLNTLAEQKNDEKVTELTNTLISCNYIEPSNIILGPSIKVHLLKEDIDSALKTFEHFCKQYRSTPWKGELMKALILKEDATKLQWLADLSTQVHGEVNILHDLVLAFIECGRLRQARRILETPGLQTRNRRLEDACQRYVDEGKSEYLEGLLEATKELSHIDRSNIFYHLLVTYCKADETDKALGLWTVLQEDGEVPSEQFLKYLGQHLKSKNRQVPFVIPEDKSVKTIKPKNVVEKIVTKKELTKPTKNDVSINIETLTKNGDLSQATDFAIKSIDHGVIPKSNVLKFLLKSLAEGGHVEKIQQLGKQINESLKRRVTYNDKLTHAIFARGAGSQHIDNLMESVQAAKTDEDLENALKHFPRSNALATVVQDEKLVDKCTQIAEIAASRGYILPINLLWMELLLCGKEKESNAIWTKWLSTAPTVVFRRLLQESHLRKEPQLIEKLINLLKTSSPISNGSLVDSLKRGGRFYLCWVADSWPLRFATITHRQLWSQDIRIICDDLVEVIMNESGRPTQRFSLRLSSQLLRGLVRLYQKKVNVFLGELCRLNANVIKSANKKWNTQEVEIVRRIKRPLPQLNFQDAQGAPENEQRIVEMIQASGNAVSNIEDITLREPTIVSEMLLRPNDGFGEEHPEQSSEQLQDRTVEQMLVRADVSAQRSGLELPLDLTDASHDRTRLLLPHVRMERMSDHDLTVFTKSNAEELVPEFEKDIPEIPEIPPPELPVPVPEKSRNEVLGEEHRVIPVESSKEPEQVEIELEEIQAEPQSRKRKLRHRLMVDKKIKISTQFFRTRLENPRVELRCQDSSEDIILIRVPPAFYFRRPCHGGEGVTSNLGFVISRLFARNLGVINNRPLEDREIERVMQRSNYCGTRSLLERIEEEQEVPIVVERPQVDLEQIQVEEIAMEQNVPEATRPSVGAQLDVDIADMLTQKIETLSQARKRKEQDALATTTPKRQRSVGYVSFRESQVARLTRQDASSEADKENIPANILPRTTFSDEPRPAQNAEKIVSSMLQEAGLADIQIASSVVVETGPQVSQRAVSIGKPGRGNLSDSSETPLGSLDRTKVSLGDSEQTTDSKRFIRDQWGTEGTMLKILTLVKSGRKPVTVSTLVKKGPTIAGYTRVIAARCFTSILKLKQHGFINTSKDPGTLEINAITLGEKLTSSQEQY</sequence>
<dbReference type="InterPro" id="IPR011990">
    <property type="entry name" value="TPR-like_helical_dom_sf"/>
</dbReference>
<dbReference type="PANTHER" id="PTHR46669:SF1">
    <property type="entry name" value="LEUCINE-RICH PPR MOTIF-CONTAINING PROTEIN, MITOCHONDRIAL"/>
    <property type="match status" value="1"/>
</dbReference>
<accession>A0A8S1ASJ0</accession>
<protein>
    <recommendedName>
        <fullName evidence="3">Rad21/Rec8-like protein N-terminal domain-containing protein</fullName>
    </recommendedName>
</protein>
<proteinExistence type="predicted"/>
<dbReference type="InterPro" id="IPR002885">
    <property type="entry name" value="PPR_rpt"/>
</dbReference>
<dbReference type="Pfam" id="PF12854">
    <property type="entry name" value="PPR_1"/>
    <property type="match status" value="1"/>
</dbReference>
<evidence type="ECO:0000256" key="2">
    <source>
        <dbReference type="SAM" id="MobiDB-lite"/>
    </source>
</evidence>
<dbReference type="GO" id="GO:0070129">
    <property type="term" value="P:regulation of mitochondrial translation"/>
    <property type="evidence" value="ECO:0007669"/>
    <property type="project" value="TreeGrafter"/>
</dbReference>
<gene>
    <name evidence="4" type="ORF">APLA_LOCUS12310</name>
</gene>